<keyword evidence="7" id="KW-1185">Reference proteome</keyword>
<dbReference type="Proteomes" id="UP000654075">
    <property type="component" value="Unassembled WGS sequence"/>
</dbReference>
<comment type="caution">
    <text evidence="6">The sequence shown here is derived from an EMBL/GenBank/DDBJ whole genome shotgun (WGS) entry which is preliminary data.</text>
</comment>
<dbReference type="AlphaFoldDB" id="A0A813FQX4"/>
<keyword evidence="2" id="KW-0493">Microtubule</keyword>
<evidence type="ECO:0008006" key="8">
    <source>
        <dbReference type="Google" id="ProtNLM"/>
    </source>
</evidence>
<accession>A0A813FQX4</accession>
<dbReference type="GO" id="GO:0005525">
    <property type="term" value="F:GTP binding"/>
    <property type="evidence" value="ECO:0007669"/>
    <property type="project" value="UniProtKB-KW"/>
</dbReference>
<feature type="compositionally biased region" description="Basic and acidic residues" evidence="5">
    <location>
        <begin position="75"/>
        <end position="86"/>
    </location>
</feature>
<dbReference type="PANTHER" id="PTHR36527">
    <property type="entry name" value="OS01G0282866 PROTEIN"/>
    <property type="match status" value="1"/>
</dbReference>
<dbReference type="SUPFAM" id="SSF55307">
    <property type="entry name" value="Tubulin C-terminal domain-like"/>
    <property type="match status" value="1"/>
</dbReference>
<organism evidence="6 7">
    <name type="scientific">Polarella glacialis</name>
    <name type="common">Dinoflagellate</name>
    <dbReference type="NCBI Taxonomy" id="89957"/>
    <lineage>
        <taxon>Eukaryota</taxon>
        <taxon>Sar</taxon>
        <taxon>Alveolata</taxon>
        <taxon>Dinophyceae</taxon>
        <taxon>Suessiales</taxon>
        <taxon>Suessiaceae</taxon>
        <taxon>Polarella</taxon>
    </lineage>
</organism>
<evidence type="ECO:0000256" key="2">
    <source>
        <dbReference type="ARBA" id="ARBA00022701"/>
    </source>
</evidence>
<dbReference type="PANTHER" id="PTHR36527:SF3">
    <property type="entry name" value="OS01G0282866 PROTEIN"/>
    <property type="match status" value="1"/>
</dbReference>
<evidence type="ECO:0000313" key="7">
    <source>
        <dbReference type="Proteomes" id="UP000654075"/>
    </source>
</evidence>
<evidence type="ECO:0000313" key="6">
    <source>
        <dbReference type="EMBL" id="CAE8612777.1"/>
    </source>
</evidence>
<protein>
    <recommendedName>
        <fullName evidence="8">Tubulin beta chain</fullName>
    </recommendedName>
</protein>
<proteinExistence type="inferred from homology"/>
<comment type="similarity">
    <text evidence="1">Belongs to the tubulin family.</text>
</comment>
<dbReference type="InterPro" id="IPR008280">
    <property type="entry name" value="Tub_FtsZ_C"/>
</dbReference>
<evidence type="ECO:0000256" key="1">
    <source>
        <dbReference type="ARBA" id="ARBA00009636"/>
    </source>
</evidence>
<name>A0A813FQX4_POLGL</name>
<dbReference type="OrthoDB" id="6073114at2759"/>
<gene>
    <name evidence="6" type="ORF">PGLA1383_LOCUS30565</name>
</gene>
<sequence length="119" mass="13599">MSVAFVGNSTAIQEVMARIGTSFRSMYSRKAFVHWYTREGMDEMEFVEAEASLYDLISEYQQYQDATVEDWLEDETQHEQDEEGHQGVKLLVDTASTQTDTTAPPSPEQAQDSTRSFAW</sequence>
<keyword evidence="4" id="KW-0342">GTP-binding</keyword>
<dbReference type="EMBL" id="CAJNNV010025160">
    <property type="protein sequence ID" value="CAE8612777.1"/>
    <property type="molecule type" value="Genomic_DNA"/>
</dbReference>
<evidence type="ECO:0000256" key="3">
    <source>
        <dbReference type="ARBA" id="ARBA00022741"/>
    </source>
</evidence>
<dbReference type="Gene3D" id="1.10.287.600">
    <property type="entry name" value="Helix hairpin bin"/>
    <property type="match status" value="1"/>
</dbReference>
<feature type="compositionally biased region" description="Polar residues" evidence="5">
    <location>
        <begin position="94"/>
        <end position="119"/>
    </location>
</feature>
<dbReference type="GO" id="GO:0005874">
    <property type="term" value="C:microtubule"/>
    <property type="evidence" value="ECO:0007669"/>
    <property type="project" value="UniProtKB-KW"/>
</dbReference>
<evidence type="ECO:0000256" key="4">
    <source>
        <dbReference type="ARBA" id="ARBA00023134"/>
    </source>
</evidence>
<feature type="region of interest" description="Disordered" evidence="5">
    <location>
        <begin position="74"/>
        <end position="119"/>
    </location>
</feature>
<keyword evidence="3" id="KW-0547">Nucleotide-binding</keyword>
<evidence type="ECO:0000256" key="5">
    <source>
        <dbReference type="SAM" id="MobiDB-lite"/>
    </source>
</evidence>
<reference evidence="6" key="1">
    <citation type="submission" date="2021-02" db="EMBL/GenBank/DDBJ databases">
        <authorList>
            <person name="Dougan E. K."/>
            <person name="Rhodes N."/>
            <person name="Thang M."/>
            <person name="Chan C."/>
        </authorList>
    </citation>
    <scope>NUCLEOTIDE SEQUENCE</scope>
</reference>
<dbReference type="InterPro" id="IPR023123">
    <property type="entry name" value="Tubulin_C"/>
</dbReference>